<name>A0A7R9F7G5_9NEOP</name>
<feature type="compositionally biased region" description="Basic and acidic residues" evidence="1">
    <location>
        <begin position="11"/>
        <end position="24"/>
    </location>
</feature>
<proteinExistence type="predicted"/>
<evidence type="ECO:0000256" key="1">
    <source>
        <dbReference type="SAM" id="MobiDB-lite"/>
    </source>
</evidence>
<accession>A0A7R9F7G5</accession>
<reference evidence="2" key="1">
    <citation type="submission" date="2020-11" db="EMBL/GenBank/DDBJ databases">
        <authorList>
            <person name="Tran Van P."/>
        </authorList>
    </citation>
    <scope>NUCLEOTIDE SEQUENCE</scope>
</reference>
<organism evidence="2">
    <name type="scientific">Timema bartmani</name>
    <dbReference type="NCBI Taxonomy" id="61472"/>
    <lineage>
        <taxon>Eukaryota</taxon>
        <taxon>Metazoa</taxon>
        <taxon>Ecdysozoa</taxon>
        <taxon>Arthropoda</taxon>
        <taxon>Hexapoda</taxon>
        <taxon>Insecta</taxon>
        <taxon>Pterygota</taxon>
        <taxon>Neoptera</taxon>
        <taxon>Polyneoptera</taxon>
        <taxon>Phasmatodea</taxon>
        <taxon>Timematodea</taxon>
        <taxon>Timematoidea</taxon>
        <taxon>Timematidae</taxon>
        <taxon>Timema</taxon>
    </lineage>
</organism>
<dbReference type="AlphaFoldDB" id="A0A7R9F7G5"/>
<gene>
    <name evidence="2" type="ORF">TBIB3V08_LOCUS10342</name>
</gene>
<dbReference type="EMBL" id="OD569523">
    <property type="protein sequence ID" value="CAD7448049.1"/>
    <property type="molecule type" value="Genomic_DNA"/>
</dbReference>
<sequence>MKAWRGAPFESGRDRKYNSRERVENHPQYIRPGLNPDISVFGCIEYCESSASDHAATDVLGSEDSYKPSAEEML</sequence>
<feature type="region of interest" description="Disordered" evidence="1">
    <location>
        <begin position="1"/>
        <end position="24"/>
    </location>
</feature>
<evidence type="ECO:0000313" key="2">
    <source>
        <dbReference type="EMBL" id="CAD7448049.1"/>
    </source>
</evidence>
<protein>
    <submittedName>
        <fullName evidence="2">Uncharacterized protein</fullName>
    </submittedName>
</protein>